<feature type="non-terminal residue" evidence="1">
    <location>
        <position position="173"/>
    </location>
</feature>
<dbReference type="PANTHER" id="PTHR43434">
    <property type="entry name" value="PHOSPHOGLYCOLATE PHOSPHATASE"/>
    <property type="match status" value="1"/>
</dbReference>
<organism evidence="1 2">
    <name type="scientific">Candidatus Scybalomonas excrementavium</name>
    <dbReference type="NCBI Taxonomy" id="2840943"/>
    <lineage>
        <taxon>Bacteria</taxon>
        <taxon>Bacillati</taxon>
        <taxon>Bacillota</taxon>
        <taxon>Clostridia</taxon>
        <taxon>Lachnospirales</taxon>
        <taxon>Lachnospiraceae</taxon>
        <taxon>Lachnospiraceae incertae sedis</taxon>
        <taxon>Candidatus Scybalomonas</taxon>
    </lineage>
</organism>
<evidence type="ECO:0000313" key="1">
    <source>
        <dbReference type="EMBL" id="MBO8463436.1"/>
    </source>
</evidence>
<reference evidence="1" key="2">
    <citation type="journal article" date="2021" name="PeerJ">
        <title>Extensive microbial diversity within the chicken gut microbiome revealed by metagenomics and culture.</title>
        <authorList>
            <person name="Gilroy R."/>
            <person name="Ravi A."/>
            <person name="Getino M."/>
            <person name="Pursley I."/>
            <person name="Horton D.L."/>
            <person name="Alikhan N.F."/>
            <person name="Baker D."/>
            <person name="Gharbi K."/>
            <person name="Hall N."/>
            <person name="Watson M."/>
            <person name="Adriaenssens E.M."/>
            <person name="Foster-Nyarko E."/>
            <person name="Jarju S."/>
            <person name="Secka A."/>
            <person name="Antonio M."/>
            <person name="Oren A."/>
            <person name="Chaudhuri R.R."/>
            <person name="La Ragione R."/>
            <person name="Hildebrand F."/>
            <person name="Pallen M.J."/>
        </authorList>
    </citation>
    <scope>NUCLEOTIDE SEQUENCE</scope>
    <source>
        <strain evidence="1">E3-2379</strain>
    </source>
</reference>
<dbReference type="Pfam" id="PF13419">
    <property type="entry name" value="HAD_2"/>
    <property type="match status" value="1"/>
</dbReference>
<dbReference type="GO" id="GO:0016787">
    <property type="term" value="F:hydrolase activity"/>
    <property type="evidence" value="ECO:0007669"/>
    <property type="project" value="UniProtKB-KW"/>
</dbReference>
<evidence type="ECO:0000313" key="2">
    <source>
        <dbReference type="Proteomes" id="UP000823618"/>
    </source>
</evidence>
<dbReference type="InterPro" id="IPR036412">
    <property type="entry name" value="HAD-like_sf"/>
</dbReference>
<accession>A0A9D9I1Q0</accession>
<name>A0A9D9I1Q0_9FIRM</name>
<dbReference type="EMBL" id="JADIML010000162">
    <property type="protein sequence ID" value="MBO8463436.1"/>
    <property type="molecule type" value="Genomic_DNA"/>
</dbReference>
<dbReference type="AlphaFoldDB" id="A0A9D9I1Q0"/>
<dbReference type="SUPFAM" id="SSF56784">
    <property type="entry name" value="HAD-like"/>
    <property type="match status" value="1"/>
</dbReference>
<dbReference type="SFLD" id="SFLDG01129">
    <property type="entry name" value="C1.5:_HAD__Beta-PGM__Phosphata"/>
    <property type="match status" value="1"/>
</dbReference>
<dbReference type="InterPro" id="IPR023198">
    <property type="entry name" value="PGP-like_dom2"/>
</dbReference>
<dbReference type="GO" id="GO:0004713">
    <property type="term" value="F:protein tyrosine kinase activity"/>
    <property type="evidence" value="ECO:0007669"/>
    <property type="project" value="TreeGrafter"/>
</dbReference>
<sequence length="173" mass="19781">MKDKKYVFFDLDGTITDSGLGITKSVQYALRAFGIEETNLKKLEPFIGPPLKDSFMEFYHMDEEQANKAVKAYREYYEVTGLFENEVYDGIPNVLKQLKEAGKEMVLATSKPEVFAKKILEHFQLDSYFSIIAGADLEGNRVEKLDVMKYAIGLANSEDYTQIVMIGDRKYDI</sequence>
<dbReference type="InterPro" id="IPR041492">
    <property type="entry name" value="HAD_2"/>
</dbReference>
<gene>
    <name evidence="1" type="ORF">IAC13_05835</name>
</gene>
<keyword evidence="1" id="KW-0378">Hydrolase</keyword>
<dbReference type="GO" id="GO:0005829">
    <property type="term" value="C:cytosol"/>
    <property type="evidence" value="ECO:0007669"/>
    <property type="project" value="TreeGrafter"/>
</dbReference>
<dbReference type="SFLD" id="SFLDS00003">
    <property type="entry name" value="Haloacid_Dehalogenase"/>
    <property type="match status" value="1"/>
</dbReference>
<dbReference type="InterPro" id="IPR023214">
    <property type="entry name" value="HAD_sf"/>
</dbReference>
<comment type="caution">
    <text evidence="1">The sequence shown here is derived from an EMBL/GenBank/DDBJ whole genome shotgun (WGS) entry which is preliminary data.</text>
</comment>
<protein>
    <submittedName>
        <fullName evidence="1">HAD hydrolase-like protein</fullName>
    </submittedName>
</protein>
<dbReference type="PANTHER" id="PTHR43434:SF20">
    <property type="entry name" value="5'-NUCLEOTIDASE"/>
    <property type="match status" value="1"/>
</dbReference>
<dbReference type="Gene3D" id="1.10.150.240">
    <property type="entry name" value="Putative phosphatase, domain 2"/>
    <property type="match status" value="1"/>
</dbReference>
<proteinExistence type="predicted"/>
<reference evidence="1" key="1">
    <citation type="submission" date="2020-10" db="EMBL/GenBank/DDBJ databases">
        <authorList>
            <person name="Gilroy R."/>
        </authorList>
    </citation>
    <scope>NUCLEOTIDE SEQUENCE</scope>
    <source>
        <strain evidence="1">E3-2379</strain>
    </source>
</reference>
<dbReference type="InterPro" id="IPR050155">
    <property type="entry name" value="HAD-like_hydrolase_sf"/>
</dbReference>
<dbReference type="Proteomes" id="UP000823618">
    <property type="component" value="Unassembled WGS sequence"/>
</dbReference>
<dbReference type="Gene3D" id="3.40.50.1000">
    <property type="entry name" value="HAD superfamily/HAD-like"/>
    <property type="match status" value="1"/>
</dbReference>